<comment type="similarity">
    <text evidence="9">Belongs to the OXA1/ALB3/YidC family.</text>
</comment>
<comment type="caution">
    <text evidence="13">The sequence shown here is derived from an EMBL/GenBank/DDBJ whole genome shotgun (WGS) entry which is preliminary data.</text>
</comment>
<dbReference type="STRING" id="1798665.A2942_03465"/>
<evidence type="ECO:0000256" key="9">
    <source>
        <dbReference type="RuleBase" id="RU003945"/>
    </source>
</evidence>
<evidence type="ECO:0000256" key="1">
    <source>
        <dbReference type="ARBA" id="ARBA00004651"/>
    </source>
</evidence>
<accession>A0A1G2DIL3</accession>
<sequence length="250" mass="27886">MISSLWNAVIYQPLYNILVFLIGILPGASVGGAIIVLTIIVKLVLFPLTGKSIKAQRAMKELEPELRRIREEHKDDRQKQSKKTMELYQKTGVSPFSGCLPIIVQIPIIIGLYWVFWKGLATVDESILYGFIQSPGTLDMHFLFFDLAGKSVVLAFLAGISQYIQTRISMGGQPPPPPPKEGGKPSLQDDFARSMQMQMRYILPVMIAFFAYTTSGAVALYWTTSNILSIAQELLMQKKRKTDVSGAKNI</sequence>
<evidence type="ECO:0000313" key="14">
    <source>
        <dbReference type="Proteomes" id="UP000178534"/>
    </source>
</evidence>
<keyword evidence="3" id="KW-1003">Cell membrane</keyword>
<feature type="transmembrane region" description="Helical" evidence="11">
    <location>
        <begin position="92"/>
        <end position="116"/>
    </location>
</feature>
<feature type="transmembrane region" description="Helical" evidence="11">
    <location>
        <begin position="14"/>
        <end position="45"/>
    </location>
</feature>
<evidence type="ECO:0000256" key="4">
    <source>
        <dbReference type="ARBA" id="ARBA00022692"/>
    </source>
</evidence>
<reference evidence="13 14" key="1">
    <citation type="journal article" date="2016" name="Nat. Commun.">
        <title>Thousands of microbial genomes shed light on interconnected biogeochemical processes in an aquifer system.</title>
        <authorList>
            <person name="Anantharaman K."/>
            <person name="Brown C.T."/>
            <person name="Hug L.A."/>
            <person name="Sharon I."/>
            <person name="Castelle C.J."/>
            <person name="Probst A.J."/>
            <person name="Thomas B.C."/>
            <person name="Singh A."/>
            <person name="Wilkins M.J."/>
            <person name="Karaoz U."/>
            <person name="Brodie E.L."/>
            <person name="Williams K.H."/>
            <person name="Hubbard S.S."/>
            <person name="Banfield J.F."/>
        </authorList>
    </citation>
    <scope>NUCLEOTIDE SEQUENCE [LARGE SCALE GENOMIC DNA]</scope>
</reference>
<feature type="region of interest" description="Disordered" evidence="10">
    <location>
        <begin position="168"/>
        <end position="187"/>
    </location>
</feature>
<keyword evidence="2" id="KW-0813">Transport</keyword>
<dbReference type="Pfam" id="PF02096">
    <property type="entry name" value="60KD_IMP"/>
    <property type="match status" value="1"/>
</dbReference>
<proteinExistence type="inferred from homology"/>
<keyword evidence="6 11" id="KW-1133">Transmembrane helix</keyword>
<evidence type="ECO:0000256" key="11">
    <source>
        <dbReference type="SAM" id="Phobius"/>
    </source>
</evidence>
<evidence type="ECO:0000313" key="13">
    <source>
        <dbReference type="EMBL" id="OGZ12801.1"/>
    </source>
</evidence>
<dbReference type="GO" id="GO:0051205">
    <property type="term" value="P:protein insertion into membrane"/>
    <property type="evidence" value="ECO:0007669"/>
    <property type="project" value="TreeGrafter"/>
</dbReference>
<evidence type="ECO:0000256" key="3">
    <source>
        <dbReference type="ARBA" id="ARBA00022475"/>
    </source>
</evidence>
<feature type="transmembrane region" description="Helical" evidence="11">
    <location>
        <begin position="201"/>
        <end position="222"/>
    </location>
</feature>
<dbReference type="InterPro" id="IPR028055">
    <property type="entry name" value="YidC/Oxa/ALB_C"/>
</dbReference>
<dbReference type="InterPro" id="IPR047196">
    <property type="entry name" value="YidC_ALB_C"/>
</dbReference>
<organism evidence="13 14">
    <name type="scientific">Candidatus Lloydbacteria bacterium RIFCSPLOWO2_01_FULL_50_20</name>
    <dbReference type="NCBI Taxonomy" id="1798665"/>
    <lineage>
        <taxon>Bacteria</taxon>
        <taxon>Candidatus Lloydiibacteriota</taxon>
    </lineage>
</organism>
<dbReference type="CDD" id="cd20070">
    <property type="entry name" value="5TM_YidC_Alb3"/>
    <property type="match status" value="1"/>
</dbReference>
<keyword evidence="7 11" id="KW-0472">Membrane</keyword>
<keyword evidence="5" id="KW-0653">Protein transport</keyword>
<name>A0A1G2DIL3_9BACT</name>
<evidence type="ECO:0000259" key="12">
    <source>
        <dbReference type="Pfam" id="PF02096"/>
    </source>
</evidence>
<dbReference type="GO" id="GO:0005886">
    <property type="term" value="C:plasma membrane"/>
    <property type="evidence" value="ECO:0007669"/>
    <property type="project" value="UniProtKB-SubCell"/>
</dbReference>
<dbReference type="GO" id="GO:0015031">
    <property type="term" value="P:protein transport"/>
    <property type="evidence" value="ECO:0007669"/>
    <property type="project" value="UniProtKB-KW"/>
</dbReference>
<evidence type="ECO:0000256" key="6">
    <source>
        <dbReference type="ARBA" id="ARBA00022989"/>
    </source>
</evidence>
<evidence type="ECO:0000256" key="7">
    <source>
        <dbReference type="ARBA" id="ARBA00023136"/>
    </source>
</evidence>
<dbReference type="NCBIfam" id="TIGR03592">
    <property type="entry name" value="yidC_oxa1_cterm"/>
    <property type="match status" value="1"/>
</dbReference>
<protein>
    <recommendedName>
        <fullName evidence="12">Membrane insertase YidC/Oxa/ALB C-terminal domain-containing protein</fullName>
    </recommendedName>
</protein>
<dbReference type="Proteomes" id="UP000178534">
    <property type="component" value="Unassembled WGS sequence"/>
</dbReference>
<feature type="domain" description="Membrane insertase YidC/Oxa/ALB C-terminal" evidence="12">
    <location>
        <begin position="31"/>
        <end position="238"/>
    </location>
</feature>
<dbReference type="AlphaFoldDB" id="A0A1G2DIL3"/>
<dbReference type="InterPro" id="IPR001708">
    <property type="entry name" value="YidC/ALB3/OXA1/COX18"/>
</dbReference>
<evidence type="ECO:0000256" key="2">
    <source>
        <dbReference type="ARBA" id="ARBA00022448"/>
    </source>
</evidence>
<keyword evidence="4 9" id="KW-0812">Transmembrane</keyword>
<dbReference type="GO" id="GO:0032977">
    <property type="term" value="F:membrane insertase activity"/>
    <property type="evidence" value="ECO:0007669"/>
    <property type="project" value="InterPro"/>
</dbReference>
<keyword evidence="8" id="KW-0143">Chaperone</keyword>
<dbReference type="PANTHER" id="PTHR12428">
    <property type="entry name" value="OXA1"/>
    <property type="match status" value="1"/>
</dbReference>
<dbReference type="EMBL" id="MHLP01000018">
    <property type="protein sequence ID" value="OGZ12801.1"/>
    <property type="molecule type" value="Genomic_DNA"/>
</dbReference>
<evidence type="ECO:0000256" key="10">
    <source>
        <dbReference type="SAM" id="MobiDB-lite"/>
    </source>
</evidence>
<gene>
    <name evidence="13" type="ORF">A2942_03465</name>
</gene>
<evidence type="ECO:0000256" key="8">
    <source>
        <dbReference type="ARBA" id="ARBA00023186"/>
    </source>
</evidence>
<feature type="transmembrane region" description="Helical" evidence="11">
    <location>
        <begin position="140"/>
        <end position="160"/>
    </location>
</feature>
<comment type="subcellular location">
    <subcellularLocation>
        <location evidence="1">Cell membrane</location>
        <topology evidence="1">Multi-pass membrane protein</topology>
    </subcellularLocation>
    <subcellularLocation>
        <location evidence="9">Membrane</location>
        <topology evidence="9">Multi-pass membrane protein</topology>
    </subcellularLocation>
</comment>
<dbReference type="PANTHER" id="PTHR12428:SF65">
    <property type="entry name" value="CYTOCHROME C OXIDASE ASSEMBLY PROTEIN COX18, MITOCHONDRIAL"/>
    <property type="match status" value="1"/>
</dbReference>
<evidence type="ECO:0000256" key="5">
    <source>
        <dbReference type="ARBA" id="ARBA00022927"/>
    </source>
</evidence>